<dbReference type="EMBL" id="JAWWNJ010000015">
    <property type="protein sequence ID" value="KAK7040480.1"/>
    <property type="molecule type" value="Genomic_DNA"/>
</dbReference>
<evidence type="ECO:0000313" key="2">
    <source>
        <dbReference type="EMBL" id="KAK7040480.1"/>
    </source>
</evidence>
<reference evidence="2 3" key="1">
    <citation type="journal article" date="2024" name="J Genomics">
        <title>Draft genome sequencing and assembly of Favolaschia claudopus CIRM-BRFM 2984 isolated from oak limbs.</title>
        <authorList>
            <person name="Navarro D."/>
            <person name="Drula E."/>
            <person name="Chaduli D."/>
            <person name="Cazenave R."/>
            <person name="Ahrendt S."/>
            <person name="Wang J."/>
            <person name="Lipzen A."/>
            <person name="Daum C."/>
            <person name="Barry K."/>
            <person name="Grigoriev I.V."/>
            <person name="Favel A."/>
            <person name="Rosso M.N."/>
            <person name="Martin F."/>
        </authorList>
    </citation>
    <scope>NUCLEOTIDE SEQUENCE [LARGE SCALE GENOMIC DNA]</scope>
    <source>
        <strain evidence="2 3">CIRM-BRFM 2984</strain>
    </source>
</reference>
<accession>A0AAW0CN90</accession>
<gene>
    <name evidence="2" type="ORF">R3P38DRAFT_3348904</name>
</gene>
<keyword evidence="3" id="KW-1185">Reference proteome</keyword>
<dbReference type="InterPro" id="IPR032675">
    <property type="entry name" value="LRR_dom_sf"/>
</dbReference>
<proteinExistence type="predicted"/>
<comment type="caution">
    <text evidence="2">The sequence shown here is derived from an EMBL/GenBank/DDBJ whole genome shotgun (WGS) entry which is preliminary data.</text>
</comment>
<evidence type="ECO:0000313" key="3">
    <source>
        <dbReference type="Proteomes" id="UP001362999"/>
    </source>
</evidence>
<name>A0AAW0CN90_9AGAR</name>
<evidence type="ECO:0000256" key="1">
    <source>
        <dbReference type="SAM" id="MobiDB-lite"/>
    </source>
</evidence>
<protein>
    <submittedName>
        <fullName evidence="2">Uncharacterized protein</fullName>
    </submittedName>
</protein>
<feature type="region of interest" description="Disordered" evidence="1">
    <location>
        <begin position="1"/>
        <end position="34"/>
    </location>
</feature>
<dbReference type="Proteomes" id="UP001362999">
    <property type="component" value="Unassembled WGS sequence"/>
</dbReference>
<sequence>MSHNRAMPHMPRRPHPYLSQQQQQNEEQQRARRNAVDYTAQAAVIQQQKAERPRRNAVNLGVPVFAQPSTSSPATRPQLHFDYDAVPAHVRLQPGLVLRAHQNNPNLRIPEVVLDASAKNMAWSRDLLQVAHALTPGSATYNSMPPRRDIPPSHHPAHPYTFLHLHTPSQHSACPACLMDVLVADMKRTVYPTSPIDTTTQISNDKRTNQIHVPFNYANRGKDELMGVWISDVIGFRANVDGAGCRVFQIGGGVGALKVRLKIQDQLNRTLLEITDVLYAACEHRTITTFNLAYALAASFTCLAQAHKLNPENLRLLWIKNGFLDDGRNAGMHLGWDSWWNPAQVELWLEDRKSGVLYQLAVTCRQFSDPALDLLWRDTGENGIIRLLKLLPIGSWDTDEEDNFDIVLPLEARDWNRVLYYTRRIRDLSMDLDPDRDPFTPSVVEAMITLPPGTFLPNVQTLSCTSLSKLFAYLPMLLGPCLSNLTMSLQGPISRLSVLGSIASRFQSLKVVCLYQVDESPIGARHVSAFIAQSTRLNSLFIPTLDERSFRHIAHLETLETLALHSLVEMPFPDPHALLNPQSRALFPRLRKLDLGVSDLGAATNFLAVLKDAPLKALAILSRSSKTAPYSTALFRALYAGCDSQQLTSLTITVSSSDSLASASSDDALKADLLRPLLALRQIEILELTFPSGVIFESDRLVDDMAHAWPNLELLMFEGKSLVGATRYPHPHGTLVALPPLSAVVQTFPPGQCNGNSHGSCVASSARGAGYVKIMGCIILPIGFSTQGCETAVVSEASAVRESNGGPRLWGGKR</sequence>
<organism evidence="2 3">
    <name type="scientific">Favolaschia claudopus</name>
    <dbReference type="NCBI Taxonomy" id="2862362"/>
    <lineage>
        <taxon>Eukaryota</taxon>
        <taxon>Fungi</taxon>
        <taxon>Dikarya</taxon>
        <taxon>Basidiomycota</taxon>
        <taxon>Agaricomycotina</taxon>
        <taxon>Agaricomycetes</taxon>
        <taxon>Agaricomycetidae</taxon>
        <taxon>Agaricales</taxon>
        <taxon>Marasmiineae</taxon>
        <taxon>Mycenaceae</taxon>
        <taxon>Favolaschia</taxon>
    </lineage>
</organism>
<dbReference type="Gene3D" id="3.80.10.10">
    <property type="entry name" value="Ribonuclease Inhibitor"/>
    <property type="match status" value="1"/>
</dbReference>
<dbReference type="AlphaFoldDB" id="A0AAW0CN90"/>